<dbReference type="SUPFAM" id="SSF52058">
    <property type="entry name" value="L domain-like"/>
    <property type="match status" value="1"/>
</dbReference>
<keyword evidence="2" id="KW-0433">Leucine-rich repeat</keyword>
<dbReference type="GO" id="GO:0016301">
    <property type="term" value="F:kinase activity"/>
    <property type="evidence" value="ECO:0007669"/>
    <property type="project" value="UniProtKB-KW"/>
</dbReference>
<evidence type="ECO:0000256" key="3">
    <source>
        <dbReference type="ARBA" id="ARBA00022729"/>
    </source>
</evidence>
<keyword evidence="4" id="KW-0677">Repeat</keyword>
<keyword evidence="7" id="KW-0675">Receptor</keyword>
<dbReference type="PANTHER" id="PTHR48008:SF6">
    <property type="entry name" value="LEUCINE-RICH REPEAT RECEPTOR-LIKE PROTEIN KINASE IMK3-RELATED"/>
    <property type="match status" value="1"/>
</dbReference>
<keyword evidence="6" id="KW-0325">Glycoprotein</keyword>
<dbReference type="InterPro" id="IPR032675">
    <property type="entry name" value="LRR_dom_sf"/>
</dbReference>
<evidence type="ECO:0000256" key="4">
    <source>
        <dbReference type="ARBA" id="ARBA00022737"/>
    </source>
</evidence>
<keyword evidence="3" id="KW-0732">Signal</keyword>
<sequence length="319" mass="35348">MNVQQNIDFIKKKRVSDLSSVTTSNGPLIFVGWSVKAIVSRILFECLENENVSIVTEKEVQTLSSTNESELLEAVIKTVNECVAEVPRFGFEEPKSVLGTLEVYNLQNIVYPFATYGVLAISNGDHAIVQLQQKHSNGQQQKHSNGHYRSALAPIQEQQQEQEQPSRNSTLGVVVTTNWELFDSIPPLIHVPFTSPSPHPSETNKSCPPKFNSSTKYHTIAKGHITERIGQLRGLRKLSLHDNQIGGSIPSALGLLLNLRGVQLFKNRFTGTTPPSLGSCPLLQSLDLSNNLLTRTIPMSLGNATKLYWLNFSFNSLGW</sequence>
<evidence type="ECO:0000256" key="2">
    <source>
        <dbReference type="ARBA" id="ARBA00022614"/>
    </source>
</evidence>
<keyword evidence="8" id="KW-1185">Reference proteome</keyword>
<dbReference type="InterPro" id="IPR052451">
    <property type="entry name" value="Ser/Thr_kinase-like"/>
</dbReference>
<protein>
    <submittedName>
        <fullName evidence="7">Putative leucine-rich repeat receptor-like protein kinase IMK3</fullName>
    </submittedName>
</protein>
<dbReference type="AlphaFoldDB" id="A0A445ILH0"/>
<dbReference type="Gene3D" id="3.80.10.10">
    <property type="entry name" value="Ribonuclease Inhibitor"/>
    <property type="match status" value="1"/>
</dbReference>
<keyword evidence="5" id="KW-0472">Membrane</keyword>
<evidence type="ECO:0000256" key="1">
    <source>
        <dbReference type="ARBA" id="ARBA00004370"/>
    </source>
</evidence>
<dbReference type="PANTHER" id="PTHR48008">
    <property type="entry name" value="LEUCINE-RICH REPEAT RECEPTOR-LIKE PROTEIN KINASE IMK3-RELATED"/>
    <property type="match status" value="1"/>
</dbReference>
<organism evidence="7 8">
    <name type="scientific">Glycine soja</name>
    <name type="common">Wild soybean</name>
    <dbReference type="NCBI Taxonomy" id="3848"/>
    <lineage>
        <taxon>Eukaryota</taxon>
        <taxon>Viridiplantae</taxon>
        <taxon>Streptophyta</taxon>
        <taxon>Embryophyta</taxon>
        <taxon>Tracheophyta</taxon>
        <taxon>Spermatophyta</taxon>
        <taxon>Magnoliopsida</taxon>
        <taxon>eudicotyledons</taxon>
        <taxon>Gunneridae</taxon>
        <taxon>Pentapetalae</taxon>
        <taxon>rosids</taxon>
        <taxon>fabids</taxon>
        <taxon>Fabales</taxon>
        <taxon>Fabaceae</taxon>
        <taxon>Papilionoideae</taxon>
        <taxon>50 kb inversion clade</taxon>
        <taxon>NPAAA clade</taxon>
        <taxon>indigoferoid/millettioid clade</taxon>
        <taxon>Phaseoleae</taxon>
        <taxon>Glycine</taxon>
        <taxon>Glycine subgen. Soja</taxon>
    </lineage>
</organism>
<comment type="subcellular location">
    <subcellularLocation>
        <location evidence="1">Membrane</location>
    </subcellularLocation>
</comment>
<name>A0A445ILH0_GLYSO</name>
<accession>A0A445ILH0</accession>
<dbReference type="FunFam" id="3.80.10.10:FF:000041">
    <property type="entry name" value="LRR receptor-like serine/threonine-protein kinase ERECTA"/>
    <property type="match status" value="1"/>
</dbReference>
<evidence type="ECO:0000313" key="7">
    <source>
        <dbReference type="EMBL" id="RZB86910.1"/>
    </source>
</evidence>
<evidence type="ECO:0000256" key="6">
    <source>
        <dbReference type="ARBA" id="ARBA00023180"/>
    </source>
</evidence>
<dbReference type="InterPro" id="IPR001611">
    <property type="entry name" value="Leu-rich_rpt"/>
</dbReference>
<dbReference type="Pfam" id="PF00560">
    <property type="entry name" value="LRR_1"/>
    <property type="match status" value="2"/>
</dbReference>
<keyword evidence="7" id="KW-0418">Kinase</keyword>
<dbReference type="GO" id="GO:0016020">
    <property type="term" value="C:membrane"/>
    <property type="evidence" value="ECO:0007669"/>
    <property type="project" value="UniProtKB-SubCell"/>
</dbReference>
<gene>
    <name evidence="7" type="ORF">D0Y65_026845</name>
</gene>
<evidence type="ECO:0000313" key="8">
    <source>
        <dbReference type="Proteomes" id="UP000289340"/>
    </source>
</evidence>
<proteinExistence type="predicted"/>
<evidence type="ECO:0000256" key="5">
    <source>
        <dbReference type="ARBA" id="ARBA00023136"/>
    </source>
</evidence>
<dbReference type="Proteomes" id="UP000289340">
    <property type="component" value="Chromosome 10"/>
</dbReference>
<reference evidence="7 8" key="1">
    <citation type="submission" date="2018-09" db="EMBL/GenBank/DDBJ databases">
        <title>A high-quality reference genome of wild soybean provides a powerful tool to mine soybean genomes.</title>
        <authorList>
            <person name="Xie M."/>
            <person name="Chung C.Y.L."/>
            <person name="Li M.-W."/>
            <person name="Wong F.-L."/>
            <person name="Chan T.-F."/>
            <person name="Lam H.-M."/>
        </authorList>
    </citation>
    <scope>NUCLEOTIDE SEQUENCE [LARGE SCALE GENOMIC DNA]</scope>
    <source>
        <strain evidence="8">cv. W05</strain>
        <tissue evidence="7">Hypocotyl of etiolated seedlings</tissue>
    </source>
</reference>
<dbReference type="EMBL" id="QZWG01000010">
    <property type="protein sequence ID" value="RZB86910.1"/>
    <property type="molecule type" value="Genomic_DNA"/>
</dbReference>
<keyword evidence="7" id="KW-0808">Transferase</keyword>
<comment type="caution">
    <text evidence="7">The sequence shown here is derived from an EMBL/GenBank/DDBJ whole genome shotgun (WGS) entry which is preliminary data.</text>
</comment>